<feature type="domain" description="Fe/B12 periplasmic-binding" evidence="2">
    <location>
        <begin position="49"/>
        <end position="300"/>
    </location>
</feature>
<evidence type="ECO:0000259" key="2">
    <source>
        <dbReference type="PROSITE" id="PS50983"/>
    </source>
</evidence>
<dbReference type="InterPro" id="IPR002491">
    <property type="entry name" value="ABC_transptr_periplasmic_BD"/>
</dbReference>
<dbReference type="Pfam" id="PF01497">
    <property type="entry name" value="Peripla_BP_2"/>
    <property type="match status" value="1"/>
</dbReference>
<organism evidence="3">
    <name type="scientific">hydrothermal vent metagenome</name>
    <dbReference type="NCBI Taxonomy" id="652676"/>
    <lineage>
        <taxon>unclassified sequences</taxon>
        <taxon>metagenomes</taxon>
        <taxon>ecological metagenomes</taxon>
    </lineage>
</organism>
<dbReference type="SUPFAM" id="SSF53807">
    <property type="entry name" value="Helical backbone' metal receptor"/>
    <property type="match status" value="1"/>
</dbReference>
<gene>
    <name evidence="3" type="ORF">MNBD_DELTA04-783</name>
</gene>
<sequence>MKNGSLLAGVVLLFLVLPLTAPAAGRAGAVRLVVDQVGRSVRVPDRPRRVVSLMPSITEEVFDLGRGGLLVGVTLYAKEPPAAAALPRVGSYVNPDLERIVALRPDLCLAARDGNPADLVRRLAELNIPVFALDPQTLPAIMDSIRLLGSLLHAEKKAAGIVADMKRKMAAVAQRVAGAAGRPRVFFQIDASPIVSAGSGTFIDRLITRAGGVNLAAGPTAYPRFSWEDILAMQPDVVIIASMAGGYTEKQLKAGWRQWPQIPAVRQGRLFVVDAALFDRPSPRLVDGLVRLADIFYPGGHVPVSVNVR</sequence>
<dbReference type="CDD" id="cd01144">
    <property type="entry name" value="BtuF"/>
    <property type="match status" value="1"/>
</dbReference>
<protein>
    <submittedName>
        <fullName evidence="3">Vitamin B12 ABC transporter, B12-binding component BtuF</fullName>
    </submittedName>
</protein>
<evidence type="ECO:0000313" key="3">
    <source>
        <dbReference type="EMBL" id="VAW39712.1"/>
    </source>
</evidence>
<dbReference type="Gene3D" id="3.40.50.1980">
    <property type="entry name" value="Nitrogenase molybdenum iron protein domain"/>
    <property type="match status" value="2"/>
</dbReference>
<dbReference type="EMBL" id="UOEY01000084">
    <property type="protein sequence ID" value="VAW39712.1"/>
    <property type="molecule type" value="Genomic_DNA"/>
</dbReference>
<reference evidence="3" key="1">
    <citation type="submission" date="2018-06" db="EMBL/GenBank/DDBJ databases">
        <authorList>
            <person name="Zhirakovskaya E."/>
        </authorList>
    </citation>
    <scope>NUCLEOTIDE SEQUENCE</scope>
</reference>
<dbReference type="AlphaFoldDB" id="A0A3B0VL05"/>
<dbReference type="PANTHER" id="PTHR30535:SF34">
    <property type="entry name" value="MOLYBDATE-BINDING PROTEIN MOLA"/>
    <property type="match status" value="1"/>
</dbReference>
<name>A0A3B0VL05_9ZZZZ</name>
<dbReference type="NCBIfam" id="NF038402">
    <property type="entry name" value="TroA_like"/>
    <property type="match status" value="1"/>
</dbReference>
<dbReference type="InterPro" id="IPR054828">
    <property type="entry name" value="Vit_B12_bind_prot"/>
</dbReference>
<evidence type="ECO:0000256" key="1">
    <source>
        <dbReference type="ARBA" id="ARBA00022729"/>
    </source>
</evidence>
<dbReference type="InterPro" id="IPR050902">
    <property type="entry name" value="ABC_Transporter_SBP"/>
</dbReference>
<proteinExistence type="predicted"/>
<accession>A0A3B0VL05</accession>
<dbReference type="PROSITE" id="PS50983">
    <property type="entry name" value="FE_B12_PBP"/>
    <property type="match status" value="1"/>
</dbReference>
<dbReference type="GO" id="GO:0071281">
    <property type="term" value="P:cellular response to iron ion"/>
    <property type="evidence" value="ECO:0007669"/>
    <property type="project" value="TreeGrafter"/>
</dbReference>
<dbReference type="PANTHER" id="PTHR30535">
    <property type="entry name" value="VITAMIN B12-BINDING PROTEIN"/>
    <property type="match status" value="1"/>
</dbReference>
<keyword evidence="1" id="KW-0732">Signal</keyword>